<dbReference type="EMBL" id="FPIZ01000009">
    <property type="protein sequence ID" value="SFW63589.1"/>
    <property type="molecule type" value="Genomic_DNA"/>
</dbReference>
<dbReference type="InterPro" id="IPR003715">
    <property type="entry name" value="Poly_export_N"/>
</dbReference>
<keyword evidence="14" id="KW-0449">Lipoprotein</keyword>
<reference evidence="17 18" key="1">
    <citation type="submission" date="2016-11" db="EMBL/GenBank/DDBJ databases">
        <authorList>
            <person name="Jaros S."/>
            <person name="Januszkiewicz K."/>
            <person name="Wedrychowicz H."/>
        </authorList>
    </citation>
    <scope>NUCLEOTIDE SEQUENCE [LARGE SCALE GENOMIC DNA]</scope>
    <source>
        <strain evidence="17 18">DSM 784</strain>
    </source>
</reference>
<keyword evidence="5" id="KW-0762">Sugar transport</keyword>
<evidence type="ECO:0000259" key="16">
    <source>
        <dbReference type="Pfam" id="PF22461"/>
    </source>
</evidence>
<keyword evidence="10" id="KW-0626">Porin</keyword>
<keyword evidence="11" id="KW-0472">Membrane</keyword>
<evidence type="ECO:0000256" key="7">
    <source>
        <dbReference type="ARBA" id="ARBA00022729"/>
    </source>
</evidence>
<evidence type="ECO:0000256" key="12">
    <source>
        <dbReference type="ARBA" id="ARBA00023139"/>
    </source>
</evidence>
<evidence type="ECO:0000256" key="5">
    <source>
        <dbReference type="ARBA" id="ARBA00022597"/>
    </source>
</evidence>
<comment type="subcellular location">
    <subcellularLocation>
        <location evidence="1">Cell outer membrane</location>
        <topology evidence="1">Multi-pass membrane protein</topology>
    </subcellularLocation>
</comment>
<evidence type="ECO:0000259" key="15">
    <source>
        <dbReference type="Pfam" id="PF02563"/>
    </source>
</evidence>
<evidence type="ECO:0000256" key="9">
    <source>
        <dbReference type="ARBA" id="ARBA00023065"/>
    </source>
</evidence>
<comment type="similarity">
    <text evidence="2">Belongs to the BexD/CtrA/VexA family.</text>
</comment>
<evidence type="ECO:0000256" key="6">
    <source>
        <dbReference type="ARBA" id="ARBA00022692"/>
    </source>
</evidence>
<dbReference type="Proteomes" id="UP000183788">
    <property type="component" value="Unassembled WGS sequence"/>
</dbReference>
<evidence type="ECO:0000313" key="17">
    <source>
        <dbReference type="EMBL" id="SFW63589.1"/>
    </source>
</evidence>
<gene>
    <name evidence="17" type="ORF">SAMN05661012_03096</name>
</gene>
<dbReference type="GO" id="GO:0015288">
    <property type="term" value="F:porin activity"/>
    <property type="evidence" value="ECO:0007669"/>
    <property type="project" value="UniProtKB-KW"/>
</dbReference>
<keyword evidence="4" id="KW-1134">Transmembrane beta strand</keyword>
<evidence type="ECO:0000256" key="14">
    <source>
        <dbReference type="ARBA" id="ARBA00023288"/>
    </source>
</evidence>
<dbReference type="GO" id="GO:0015159">
    <property type="term" value="F:polysaccharide transmembrane transporter activity"/>
    <property type="evidence" value="ECO:0007669"/>
    <property type="project" value="InterPro"/>
</dbReference>
<keyword evidence="13" id="KW-0998">Cell outer membrane</keyword>
<dbReference type="STRING" id="1004.SAMN05661012_03096"/>
<keyword evidence="6" id="KW-0812">Transmembrane</keyword>
<dbReference type="GO" id="GO:0009279">
    <property type="term" value="C:cell outer membrane"/>
    <property type="evidence" value="ECO:0007669"/>
    <property type="project" value="UniProtKB-SubCell"/>
</dbReference>
<evidence type="ECO:0000313" key="18">
    <source>
        <dbReference type="Proteomes" id="UP000183788"/>
    </source>
</evidence>
<evidence type="ECO:0000256" key="8">
    <source>
        <dbReference type="ARBA" id="ARBA00023047"/>
    </source>
</evidence>
<keyword evidence="7" id="KW-0732">Signal</keyword>
<evidence type="ECO:0000256" key="13">
    <source>
        <dbReference type="ARBA" id="ARBA00023237"/>
    </source>
</evidence>
<accession>A0A1K1QUZ8</accession>
<keyword evidence="3" id="KW-0813">Transport</keyword>
<evidence type="ECO:0000256" key="2">
    <source>
        <dbReference type="ARBA" id="ARBA00009450"/>
    </source>
</evidence>
<dbReference type="InterPro" id="IPR049712">
    <property type="entry name" value="Poly_export"/>
</dbReference>
<sequence>MSLSKDYLTRIVFPVLICCFFMSCVSTKQSVYFHDLPDTVLAPITGNFEPVIQKNDILQITVSSMNAEDAVIYNTPSMAAVGGTASSGPQATGFLVDDAGYIQYPVLGQVRVTGLTKAQLTKTIRDQLTERKLLVDPVVSVRFLNYRITVIGEVARPQVVNVSNDRVTVLEALGLAGDITTFGKRDNVMLIRESDDGTRTVKRLNLNDRSLLSSPYYYLRSNDVVYVEPTKAKVASTNTTRQVLPIIISSISLLVIILDRLVIHN</sequence>
<evidence type="ECO:0000256" key="11">
    <source>
        <dbReference type="ARBA" id="ARBA00023136"/>
    </source>
</evidence>
<dbReference type="OrthoDB" id="662756at2"/>
<name>A0A1K1QUZ8_9BACT</name>
<evidence type="ECO:0000256" key="4">
    <source>
        <dbReference type="ARBA" id="ARBA00022452"/>
    </source>
</evidence>
<keyword evidence="9" id="KW-0406">Ion transport</keyword>
<proteinExistence type="inferred from homology"/>
<dbReference type="GO" id="GO:0006811">
    <property type="term" value="P:monoatomic ion transport"/>
    <property type="evidence" value="ECO:0007669"/>
    <property type="project" value="UniProtKB-KW"/>
</dbReference>
<organism evidence="17 18">
    <name type="scientific">Chitinophaga sancti</name>
    <dbReference type="NCBI Taxonomy" id="1004"/>
    <lineage>
        <taxon>Bacteria</taxon>
        <taxon>Pseudomonadati</taxon>
        <taxon>Bacteroidota</taxon>
        <taxon>Chitinophagia</taxon>
        <taxon>Chitinophagales</taxon>
        <taxon>Chitinophagaceae</taxon>
        <taxon>Chitinophaga</taxon>
    </lineage>
</organism>
<keyword evidence="12" id="KW-0564">Palmitate</keyword>
<keyword evidence="8" id="KW-0625">Polysaccharide transport</keyword>
<evidence type="ECO:0000256" key="3">
    <source>
        <dbReference type="ARBA" id="ARBA00022448"/>
    </source>
</evidence>
<feature type="domain" description="SLBB" evidence="16">
    <location>
        <begin position="147"/>
        <end position="227"/>
    </location>
</feature>
<dbReference type="Gene3D" id="3.30.1950.10">
    <property type="entry name" value="wza like domain"/>
    <property type="match status" value="1"/>
</dbReference>
<dbReference type="GO" id="GO:0046930">
    <property type="term" value="C:pore complex"/>
    <property type="evidence" value="ECO:0007669"/>
    <property type="project" value="UniProtKB-KW"/>
</dbReference>
<dbReference type="AlphaFoldDB" id="A0A1K1QUZ8"/>
<dbReference type="InterPro" id="IPR054765">
    <property type="entry name" value="SLBB_dom"/>
</dbReference>
<dbReference type="PANTHER" id="PTHR33619">
    <property type="entry name" value="POLYSACCHARIDE EXPORT PROTEIN GFCE-RELATED"/>
    <property type="match status" value="1"/>
</dbReference>
<dbReference type="Pfam" id="PF02563">
    <property type="entry name" value="Poly_export"/>
    <property type="match status" value="1"/>
</dbReference>
<evidence type="ECO:0000256" key="10">
    <source>
        <dbReference type="ARBA" id="ARBA00023114"/>
    </source>
</evidence>
<dbReference type="PANTHER" id="PTHR33619:SF3">
    <property type="entry name" value="POLYSACCHARIDE EXPORT PROTEIN GFCE-RELATED"/>
    <property type="match status" value="1"/>
</dbReference>
<dbReference type="Pfam" id="PF22461">
    <property type="entry name" value="SLBB_2"/>
    <property type="match status" value="1"/>
</dbReference>
<dbReference type="PROSITE" id="PS51257">
    <property type="entry name" value="PROKAR_LIPOPROTEIN"/>
    <property type="match status" value="1"/>
</dbReference>
<evidence type="ECO:0000256" key="1">
    <source>
        <dbReference type="ARBA" id="ARBA00004571"/>
    </source>
</evidence>
<protein>
    <submittedName>
        <fullName evidence="17">Polysaccharide export outer membrane protein</fullName>
    </submittedName>
</protein>
<feature type="domain" description="Polysaccharide export protein N-terminal" evidence="15">
    <location>
        <begin position="51"/>
        <end position="143"/>
    </location>
</feature>